<reference evidence="1" key="1">
    <citation type="journal article" date="2014" name="Front. Microbiol.">
        <title>High frequency of phylogenetically diverse reductive dehalogenase-homologous genes in deep subseafloor sedimentary metagenomes.</title>
        <authorList>
            <person name="Kawai M."/>
            <person name="Futagami T."/>
            <person name="Toyoda A."/>
            <person name="Takaki Y."/>
            <person name="Nishi S."/>
            <person name="Hori S."/>
            <person name="Arai W."/>
            <person name="Tsubouchi T."/>
            <person name="Morono Y."/>
            <person name="Uchiyama I."/>
            <person name="Ito T."/>
            <person name="Fujiyama A."/>
            <person name="Inagaki F."/>
            <person name="Takami H."/>
        </authorList>
    </citation>
    <scope>NUCLEOTIDE SEQUENCE</scope>
    <source>
        <strain evidence="1">Expedition CK06-06</strain>
    </source>
</reference>
<sequence>MERLFGGVPPSKTAYWAEDFYIIGVMRVKKLLFLSGMGLFAKQASLLDV</sequence>
<dbReference type="AlphaFoldDB" id="X1C0A3"/>
<comment type="caution">
    <text evidence="1">The sequence shown here is derived from an EMBL/GenBank/DDBJ whole genome shotgun (WGS) entry which is preliminary data.</text>
</comment>
<proteinExistence type="predicted"/>
<organism evidence="1">
    <name type="scientific">marine sediment metagenome</name>
    <dbReference type="NCBI Taxonomy" id="412755"/>
    <lineage>
        <taxon>unclassified sequences</taxon>
        <taxon>metagenomes</taxon>
        <taxon>ecological metagenomes</taxon>
    </lineage>
</organism>
<accession>X1C0A3</accession>
<evidence type="ECO:0000313" key="1">
    <source>
        <dbReference type="EMBL" id="GAG86792.1"/>
    </source>
</evidence>
<dbReference type="EMBL" id="BART01014268">
    <property type="protein sequence ID" value="GAG86792.1"/>
    <property type="molecule type" value="Genomic_DNA"/>
</dbReference>
<protein>
    <submittedName>
        <fullName evidence="1">Uncharacterized protein</fullName>
    </submittedName>
</protein>
<gene>
    <name evidence="1" type="ORF">S01H4_28594</name>
</gene>
<name>X1C0A3_9ZZZZ</name>